<feature type="region of interest" description="Disordered" evidence="1">
    <location>
        <begin position="258"/>
        <end position="292"/>
    </location>
</feature>
<name>A0A364Y7J3_9BACT</name>
<feature type="signal peptide" evidence="2">
    <location>
        <begin position="1"/>
        <end position="21"/>
    </location>
</feature>
<comment type="caution">
    <text evidence="3">The sequence shown here is derived from an EMBL/GenBank/DDBJ whole genome shotgun (WGS) entry which is preliminary data.</text>
</comment>
<gene>
    <name evidence="3" type="ORF">DQQ10_02245</name>
</gene>
<proteinExistence type="predicted"/>
<dbReference type="AlphaFoldDB" id="A0A364Y7J3"/>
<evidence type="ECO:0008006" key="5">
    <source>
        <dbReference type="Google" id="ProtNLM"/>
    </source>
</evidence>
<evidence type="ECO:0000313" key="3">
    <source>
        <dbReference type="EMBL" id="RAW02947.1"/>
    </source>
</evidence>
<organism evidence="3 4">
    <name type="scientific">Pseudochryseolinea flava</name>
    <dbReference type="NCBI Taxonomy" id="2059302"/>
    <lineage>
        <taxon>Bacteria</taxon>
        <taxon>Pseudomonadati</taxon>
        <taxon>Bacteroidota</taxon>
        <taxon>Cytophagia</taxon>
        <taxon>Cytophagales</taxon>
        <taxon>Fulvivirgaceae</taxon>
        <taxon>Pseudochryseolinea</taxon>
    </lineage>
</organism>
<dbReference type="Proteomes" id="UP000251889">
    <property type="component" value="Unassembled WGS sequence"/>
</dbReference>
<evidence type="ECO:0000313" key="4">
    <source>
        <dbReference type="Proteomes" id="UP000251889"/>
    </source>
</evidence>
<sequence length="292" mass="33546">MKKSAFIVYALLIAAASTAHGQNKNDSTGLPGDNFSLNGALELFKQSESPEEFEKKLNAEDSKVNNLDLNGDGEIDYIKVIDKADGDAHAFVLQAAVSENESQDIAVIEVEKESDEKATLQIIGDEDLYGEETIVEPTEKVKTNAGTTSSNVTVNVYTWPSVRYVYRPGYRVWVSPWGWHARPVWWRPWRPVHYHVFHPYHAHYRHRYAVVHTHRTVVAHRVYRPTRTTSVIVRTRHQEPVNRYRTQRVDRTTVIRHNDNRAVRKSTTTRRDNGARKGTTTKTVKRKSRSRD</sequence>
<evidence type="ECO:0000256" key="1">
    <source>
        <dbReference type="SAM" id="MobiDB-lite"/>
    </source>
</evidence>
<feature type="compositionally biased region" description="Basic residues" evidence="1">
    <location>
        <begin position="283"/>
        <end position="292"/>
    </location>
</feature>
<dbReference type="EMBL" id="QMFY01000001">
    <property type="protein sequence ID" value="RAW02947.1"/>
    <property type="molecule type" value="Genomic_DNA"/>
</dbReference>
<protein>
    <recommendedName>
        <fullName evidence="5">EF-hand domain-containing protein</fullName>
    </recommendedName>
</protein>
<feature type="chain" id="PRO_5016959557" description="EF-hand domain-containing protein" evidence="2">
    <location>
        <begin position="22"/>
        <end position="292"/>
    </location>
</feature>
<keyword evidence="2" id="KW-0732">Signal</keyword>
<dbReference type="RefSeq" id="WP_112745161.1">
    <property type="nucleotide sequence ID" value="NZ_QMFY01000001.1"/>
</dbReference>
<evidence type="ECO:0000256" key="2">
    <source>
        <dbReference type="SAM" id="SignalP"/>
    </source>
</evidence>
<dbReference type="OrthoDB" id="939585at2"/>
<reference evidence="3 4" key="1">
    <citation type="submission" date="2018-06" db="EMBL/GenBank/DDBJ databases">
        <title>Chryseolinea flavus sp. nov., a member of the phylum Bacteroidetes isolated from soil.</title>
        <authorList>
            <person name="Li Y."/>
            <person name="Wang J."/>
        </authorList>
    </citation>
    <scope>NUCLEOTIDE SEQUENCE [LARGE SCALE GENOMIC DNA]</scope>
    <source>
        <strain evidence="3 4">SDU1-6</strain>
    </source>
</reference>
<keyword evidence="4" id="KW-1185">Reference proteome</keyword>
<accession>A0A364Y7J3</accession>